<proteinExistence type="predicted"/>
<comment type="caution">
    <text evidence="1">The sequence shown here is derived from an EMBL/GenBank/DDBJ whole genome shotgun (WGS) entry which is preliminary data.</text>
</comment>
<dbReference type="Proteomes" id="UP001239111">
    <property type="component" value="Chromosome 2"/>
</dbReference>
<reference evidence="1" key="1">
    <citation type="submission" date="2023-04" db="EMBL/GenBank/DDBJ databases">
        <title>A chromosome-level genome assembly of the parasitoid wasp Eretmocerus hayati.</title>
        <authorList>
            <person name="Zhong Y."/>
            <person name="Liu S."/>
            <person name="Liu Y."/>
        </authorList>
    </citation>
    <scope>NUCLEOTIDE SEQUENCE</scope>
    <source>
        <strain evidence="1">ZJU_SS_LIU_2023</strain>
    </source>
</reference>
<sequence length="124" mass="14310">MALPPEILSRTPLSTITNNCSSTPLTSPKMHITPEMAREMKSSFYKQQQKQQQKQRRICLNRPTSLKKLAVQMDIDEAIEHAEKFYRWIEQGNEPGVTPMQILQIAAIVNELKCHRDQLMSSEK</sequence>
<evidence type="ECO:0000313" key="2">
    <source>
        <dbReference type="Proteomes" id="UP001239111"/>
    </source>
</evidence>
<gene>
    <name evidence="1" type="ORF">QAD02_015730</name>
</gene>
<keyword evidence="2" id="KW-1185">Reference proteome</keyword>
<organism evidence="1 2">
    <name type="scientific">Eretmocerus hayati</name>
    <dbReference type="NCBI Taxonomy" id="131215"/>
    <lineage>
        <taxon>Eukaryota</taxon>
        <taxon>Metazoa</taxon>
        <taxon>Ecdysozoa</taxon>
        <taxon>Arthropoda</taxon>
        <taxon>Hexapoda</taxon>
        <taxon>Insecta</taxon>
        <taxon>Pterygota</taxon>
        <taxon>Neoptera</taxon>
        <taxon>Endopterygota</taxon>
        <taxon>Hymenoptera</taxon>
        <taxon>Apocrita</taxon>
        <taxon>Proctotrupomorpha</taxon>
        <taxon>Chalcidoidea</taxon>
        <taxon>Aphelinidae</taxon>
        <taxon>Aphelininae</taxon>
        <taxon>Eretmocerus</taxon>
    </lineage>
</organism>
<dbReference type="EMBL" id="CM056742">
    <property type="protein sequence ID" value="KAJ8679943.1"/>
    <property type="molecule type" value="Genomic_DNA"/>
</dbReference>
<evidence type="ECO:0000313" key="1">
    <source>
        <dbReference type="EMBL" id="KAJ8679943.1"/>
    </source>
</evidence>
<accession>A0ACC2P947</accession>
<name>A0ACC2P947_9HYME</name>
<protein>
    <submittedName>
        <fullName evidence="1">Uncharacterized protein</fullName>
    </submittedName>
</protein>